<keyword evidence="4 6" id="KW-0067">ATP-binding</keyword>
<evidence type="ECO:0000259" key="8">
    <source>
        <dbReference type="PROSITE" id="PS51192"/>
    </source>
</evidence>
<feature type="domain" description="Helicase C-terminal" evidence="9">
    <location>
        <begin position="278"/>
        <end position="429"/>
    </location>
</feature>
<proteinExistence type="inferred from homology"/>
<dbReference type="InterPro" id="IPR001650">
    <property type="entry name" value="Helicase_C-like"/>
</dbReference>
<evidence type="ECO:0000256" key="2">
    <source>
        <dbReference type="ARBA" id="ARBA00022801"/>
    </source>
</evidence>
<dbReference type="InterPro" id="IPR044742">
    <property type="entry name" value="DEAD/DEAH_RhlB"/>
</dbReference>
<evidence type="ECO:0000313" key="10">
    <source>
        <dbReference type="EMBL" id="OAF68681.1"/>
    </source>
</evidence>
<dbReference type="AlphaFoldDB" id="A0A177B508"/>
<dbReference type="GO" id="GO:0003723">
    <property type="term" value="F:RNA binding"/>
    <property type="evidence" value="ECO:0007669"/>
    <property type="project" value="UniProtKB-UniRule"/>
</dbReference>
<dbReference type="SMART" id="SM00487">
    <property type="entry name" value="DEXDc"/>
    <property type="match status" value="1"/>
</dbReference>
<dbReference type="PROSITE" id="PS51194">
    <property type="entry name" value="HELICASE_CTER"/>
    <property type="match status" value="1"/>
</dbReference>
<gene>
    <name evidence="10" type="ORF">A3Q56_03553</name>
</gene>
<evidence type="ECO:0000313" key="11">
    <source>
        <dbReference type="Proteomes" id="UP000078046"/>
    </source>
</evidence>
<dbReference type="GO" id="GO:0005524">
    <property type="term" value="F:ATP binding"/>
    <property type="evidence" value="ECO:0007669"/>
    <property type="project" value="UniProtKB-UniRule"/>
</dbReference>
<reference evidence="10 11" key="1">
    <citation type="submission" date="2016-04" db="EMBL/GenBank/DDBJ databases">
        <title>The genome of Intoshia linei affirms orthonectids as highly simplified spiralians.</title>
        <authorList>
            <person name="Mikhailov K.V."/>
            <person name="Slusarev G.S."/>
            <person name="Nikitin M.A."/>
            <person name="Logacheva M.D."/>
            <person name="Penin A."/>
            <person name="Aleoshin V."/>
            <person name="Panchin Y.V."/>
        </authorList>
    </citation>
    <scope>NUCLEOTIDE SEQUENCE [LARGE SCALE GENOMIC DNA]</scope>
    <source>
        <strain evidence="10">Intl2013</strain>
        <tissue evidence="10">Whole animal</tissue>
    </source>
</reference>
<evidence type="ECO:0000256" key="4">
    <source>
        <dbReference type="ARBA" id="ARBA00022840"/>
    </source>
</evidence>
<organism evidence="10 11">
    <name type="scientific">Intoshia linei</name>
    <dbReference type="NCBI Taxonomy" id="1819745"/>
    <lineage>
        <taxon>Eukaryota</taxon>
        <taxon>Metazoa</taxon>
        <taxon>Spiralia</taxon>
        <taxon>Lophotrochozoa</taxon>
        <taxon>Mesozoa</taxon>
        <taxon>Orthonectida</taxon>
        <taxon>Rhopaluridae</taxon>
        <taxon>Intoshia</taxon>
    </lineage>
</organism>
<keyword evidence="2 6" id="KW-0378">Hydrolase</keyword>
<comment type="catalytic activity">
    <reaction evidence="7">
        <text>ATP + H2O = ADP + phosphate + H(+)</text>
        <dbReference type="Rhea" id="RHEA:13065"/>
        <dbReference type="ChEBI" id="CHEBI:15377"/>
        <dbReference type="ChEBI" id="CHEBI:15378"/>
        <dbReference type="ChEBI" id="CHEBI:30616"/>
        <dbReference type="ChEBI" id="CHEBI:43474"/>
        <dbReference type="ChEBI" id="CHEBI:456216"/>
        <dbReference type="EC" id="3.6.4.13"/>
    </reaction>
</comment>
<comment type="function">
    <text evidence="7">RNA helicase.</text>
</comment>
<dbReference type="Pfam" id="PF00271">
    <property type="entry name" value="Helicase_C"/>
    <property type="match status" value="1"/>
</dbReference>
<dbReference type="InterPro" id="IPR014001">
    <property type="entry name" value="Helicase_ATP-bd"/>
</dbReference>
<dbReference type="SUPFAM" id="SSF52540">
    <property type="entry name" value="P-loop containing nucleoside triphosphate hydrolases"/>
    <property type="match status" value="1"/>
</dbReference>
<evidence type="ECO:0000256" key="5">
    <source>
        <dbReference type="ARBA" id="ARBA00022884"/>
    </source>
</evidence>
<dbReference type="PROSITE" id="PS51192">
    <property type="entry name" value="HELICASE_ATP_BIND_1"/>
    <property type="match status" value="1"/>
</dbReference>
<dbReference type="CDD" id="cd18787">
    <property type="entry name" value="SF2_C_DEAD"/>
    <property type="match status" value="1"/>
</dbReference>
<evidence type="ECO:0000256" key="6">
    <source>
        <dbReference type="RuleBase" id="RU000492"/>
    </source>
</evidence>
<dbReference type="PANTHER" id="PTHR24031">
    <property type="entry name" value="RNA HELICASE"/>
    <property type="match status" value="1"/>
</dbReference>
<keyword evidence="11" id="KW-1185">Reference proteome</keyword>
<keyword evidence="1 6" id="KW-0547">Nucleotide-binding</keyword>
<dbReference type="SMART" id="SM00490">
    <property type="entry name" value="HELICc"/>
    <property type="match status" value="1"/>
</dbReference>
<keyword evidence="3 6" id="KW-0347">Helicase</keyword>
<evidence type="ECO:0000256" key="7">
    <source>
        <dbReference type="RuleBase" id="RU365068"/>
    </source>
</evidence>
<dbReference type="Pfam" id="PF00270">
    <property type="entry name" value="DEAD"/>
    <property type="match status" value="1"/>
</dbReference>
<protein>
    <recommendedName>
        <fullName evidence="7">ATP-dependent RNA helicase</fullName>
        <ecNumber evidence="7">3.6.4.13</ecNumber>
    </recommendedName>
</protein>
<evidence type="ECO:0000256" key="1">
    <source>
        <dbReference type="ARBA" id="ARBA00022741"/>
    </source>
</evidence>
<dbReference type="Proteomes" id="UP000078046">
    <property type="component" value="Unassembled WGS sequence"/>
</dbReference>
<sequence>MSNRMKRKENVEFKQFKKPKICLQQDLNSQDVYKEKNFENMSFLSDQVKRALKKHNFIEATPVQLQSIPICLTGSDIVASSVTGSGKTLAFVIPTIEILLKYNWSQIHGIGALIICPTRELAYQITQVFRDIAMFSGLTIGLVVGGQIEKIRLYSSKSTQAKAIQPLTNIIISTPGRLMECMGVIENFVFDKLKMLILDEADKMLEMGFGPQIDAILEELPKKKQVLLFSATQTHSIKKLQKLNLKKEAVVVSVNEQKLLKTPHLLQQHYIITPLHRKLDLIWSFIKKNSNKKIIIFVSTCKQVRFIVKCIKKLQPRMPALALHGKLNQFKRNKTFKVFCEKDVAFLFATDIAARGLDFPNVDWIVQYDLPVNVNSYIHRAGRTARNNNCGNCLMFITKYELDFINFLDKLKNSGLLLKPIFINFENLPSCKNALQTIVAMNEELKHDAKSSITAFLKFTKFSFKITISDENLQSMASYYGISCVPCVKIVNNES</sequence>
<dbReference type="PROSITE" id="PS00039">
    <property type="entry name" value="DEAD_ATP_HELICASE"/>
    <property type="match status" value="1"/>
</dbReference>
<dbReference type="GO" id="GO:0016787">
    <property type="term" value="F:hydrolase activity"/>
    <property type="evidence" value="ECO:0007669"/>
    <property type="project" value="UniProtKB-KW"/>
</dbReference>
<dbReference type="EC" id="3.6.4.13" evidence="7"/>
<name>A0A177B508_9BILA</name>
<comment type="similarity">
    <text evidence="6">Belongs to the DEAD box helicase family.</text>
</comment>
<dbReference type="EMBL" id="LWCA01000404">
    <property type="protein sequence ID" value="OAF68681.1"/>
    <property type="molecule type" value="Genomic_DNA"/>
</dbReference>
<keyword evidence="5 7" id="KW-0694">RNA-binding</keyword>
<dbReference type="CDD" id="cd00268">
    <property type="entry name" value="DEADc"/>
    <property type="match status" value="1"/>
</dbReference>
<evidence type="ECO:0000256" key="3">
    <source>
        <dbReference type="ARBA" id="ARBA00022806"/>
    </source>
</evidence>
<dbReference type="InterPro" id="IPR011545">
    <property type="entry name" value="DEAD/DEAH_box_helicase_dom"/>
</dbReference>
<dbReference type="InterPro" id="IPR027417">
    <property type="entry name" value="P-loop_NTPase"/>
</dbReference>
<comment type="caution">
    <text evidence="10">The sequence shown here is derived from an EMBL/GenBank/DDBJ whole genome shotgun (WGS) entry which is preliminary data.</text>
</comment>
<dbReference type="InterPro" id="IPR000629">
    <property type="entry name" value="RNA-helicase_DEAD-box_CS"/>
</dbReference>
<comment type="domain">
    <text evidence="7">The Q motif is unique to and characteristic of the DEAD box family of RNA helicases and controls ATP binding and hydrolysis.</text>
</comment>
<dbReference type="GO" id="GO:0003724">
    <property type="term" value="F:RNA helicase activity"/>
    <property type="evidence" value="ECO:0007669"/>
    <property type="project" value="UniProtKB-EC"/>
</dbReference>
<dbReference type="Gene3D" id="3.40.50.300">
    <property type="entry name" value="P-loop containing nucleotide triphosphate hydrolases"/>
    <property type="match status" value="2"/>
</dbReference>
<feature type="domain" description="Helicase ATP-binding" evidence="8">
    <location>
        <begin position="68"/>
        <end position="251"/>
    </location>
</feature>
<accession>A0A177B508</accession>
<dbReference type="OrthoDB" id="10259640at2759"/>
<evidence type="ECO:0000259" key="9">
    <source>
        <dbReference type="PROSITE" id="PS51194"/>
    </source>
</evidence>